<dbReference type="Gene3D" id="3.30.70.370">
    <property type="match status" value="1"/>
</dbReference>
<accession>A0A382KUX1</accession>
<name>A0A382KUX1_9ZZZZ</name>
<dbReference type="EMBL" id="UINC01082511">
    <property type="protein sequence ID" value="SVC27343.1"/>
    <property type="molecule type" value="Genomic_DNA"/>
</dbReference>
<dbReference type="AlphaFoldDB" id="A0A382KUX1"/>
<proteinExistence type="predicted"/>
<evidence type="ECO:0008006" key="2">
    <source>
        <dbReference type="Google" id="ProtNLM"/>
    </source>
</evidence>
<dbReference type="InterPro" id="IPR043502">
    <property type="entry name" value="DNA/RNA_pol_sf"/>
</dbReference>
<dbReference type="SUPFAM" id="SSF56672">
    <property type="entry name" value="DNA/RNA polymerases"/>
    <property type="match status" value="1"/>
</dbReference>
<protein>
    <recommendedName>
        <fullName evidence="2">DNA-directed DNA polymerase family A palm domain-containing protein</fullName>
    </recommendedName>
</protein>
<gene>
    <name evidence="1" type="ORF">METZ01_LOCUS280197</name>
</gene>
<dbReference type="Gene3D" id="1.10.150.20">
    <property type="entry name" value="5' to 3' exonuclease, C-terminal subdomain"/>
    <property type="match status" value="1"/>
</dbReference>
<evidence type="ECO:0000313" key="1">
    <source>
        <dbReference type="EMBL" id="SVC27343.1"/>
    </source>
</evidence>
<organism evidence="1">
    <name type="scientific">marine metagenome</name>
    <dbReference type="NCBI Taxonomy" id="408172"/>
    <lineage>
        <taxon>unclassified sequences</taxon>
        <taxon>metagenomes</taxon>
        <taxon>ecological metagenomes</taxon>
    </lineage>
</organism>
<sequence>ENNNYVSFWDYKFNSQKNLNDYIPLLKHYEYIKEYMDKNNFNEKFENSKYDYVTKILYSIEKNGLLKNNKLVYTQYNNFTSTGRPSNRFGGINFAALNKTDGSRKPYVSRFGDKGKLVEFDYDAYHLRLIADVLDYDLPTTSVHEHFAEQYGVTYSESKMLSFKYLYGGVPYDIGKSIEFFGKVKEFVKKLWKFYRTNKYIESYIYRKKIYSNNMNEMNRDKLFNYFIQNLETERNMEVLNNLLPRIEKYESKLILYSYDSFLFDFNIGDDLEYLQTIKSILEQNGKFPVKVSWGNNYHEMQDITEKFAV</sequence>
<feature type="non-terminal residue" evidence="1">
    <location>
        <position position="1"/>
    </location>
</feature>
<reference evidence="1" key="1">
    <citation type="submission" date="2018-05" db="EMBL/GenBank/DDBJ databases">
        <authorList>
            <person name="Lanie J.A."/>
            <person name="Ng W.-L."/>
            <person name="Kazmierczak K.M."/>
            <person name="Andrzejewski T.M."/>
            <person name="Davidsen T.M."/>
            <person name="Wayne K.J."/>
            <person name="Tettelin H."/>
            <person name="Glass J.I."/>
            <person name="Rusch D."/>
            <person name="Podicherti R."/>
            <person name="Tsui H.-C.T."/>
            <person name="Winkler M.E."/>
        </authorList>
    </citation>
    <scope>NUCLEOTIDE SEQUENCE</scope>
</reference>